<dbReference type="InterPro" id="IPR037079">
    <property type="entry name" value="AF2212/PG0164-like_sf"/>
</dbReference>
<organism evidence="1 2">
    <name type="scientific">Nesterenkonia alkaliphila</name>
    <dbReference type="NCBI Taxonomy" id="1463631"/>
    <lineage>
        <taxon>Bacteria</taxon>
        <taxon>Bacillati</taxon>
        <taxon>Actinomycetota</taxon>
        <taxon>Actinomycetes</taxon>
        <taxon>Micrococcales</taxon>
        <taxon>Micrococcaceae</taxon>
        <taxon>Nesterenkonia</taxon>
    </lineage>
</organism>
<dbReference type="Pfam" id="PF08922">
    <property type="entry name" value="DUF1905"/>
    <property type="match status" value="1"/>
</dbReference>
<gene>
    <name evidence="1" type="ORF">GNZ21_00475</name>
</gene>
<protein>
    <submittedName>
        <fullName evidence="1">DUF1905 domain-containing protein</fullName>
    </submittedName>
</protein>
<dbReference type="AlphaFoldDB" id="A0A7K1UEI4"/>
<dbReference type="RefSeq" id="WP_157320344.1">
    <property type="nucleotide sequence ID" value="NZ_BMFX01000018.1"/>
</dbReference>
<dbReference type="Gene3D" id="2.40.30.100">
    <property type="entry name" value="AF2212/PG0164-like"/>
    <property type="match status" value="1"/>
</dbReference>
<proteinExistence type="predicted"/>
<sequence length="97" mass="10890">MEWQFEAEVVEWRGPAPYLFAPLPKQLSAELKEAGRHLMYWGQLPVIATIGSTEFNTAMWPKDGHFLLPLKAAVRRAEGISLGDCLTGKVRLPEDLP</sequence>
<dbReference type="SUPFAM" id="SSF141694">
    <property type="entry name" value="AF2212/PG0164-like"/>
    <property type="match status" value="1"/>
</dbReference>
<accession>A0A7K1UEI4</accession>
<evidence type="ECO:0000313" key="1">
    <source>
        <dbReference type="EMBL" id="MVT24849.1"/>
    </source>
</evidence>
<name>A0A7K1UEI4_9MICC</name>
<reference evidence="1 2" key="1">
    <citation type="submission" date="2019-12" db="EMBL/GenBank/DDBJ databases">
        <title>Nesterenkonia muleiensis sp. nov., a novel actinobacterium isolated from sap of Populus euphratica.</title>
        <authorList>
            <person name="Wang R."/>
        </authorList>
    </citation>
    <scope>NUCLEOTIDE SEQUENCE [LARGE SCALE GENOMIC DNA]</scope>
    <source>
        <strain evidence="1 2">F10</strain>
    </source>
</reference>
<dbReference type="Proteomes" id="UP000460157">
    <property type="component" value="Unassembled WGS sequence"/>
</dbReference>
<dbReference type="EMBL" id="WRPM01000005">
    <property type="protein sequence ID" value="MVT24849.1"/>
    <property type="molecule type" value="Genomic_DNA"/>
</dbReference>
<comment type="caution">
    <text evidence="1">The sequence shown here is derived from an EMBL/GenBank/DDBJ whole genome shotgun (WGS) entry which is preliminary data.</text>
</comment>
<evidence type="ECO:0000313" key="2">
    <source>
        <dbReference type="Proteomes" id="UP000460157"/>
    </source>
</evidence>
<dbReference type="InterPro" id="IPR015018">
    <property type="entry name" value="DUF1905"/>
</dbReference>
<dbReference type="OrthoDB" id="9808666at2"/>
<keyword evidence="2" id="KW-1185">Reference proteome</keyword>